<dbReference type="InterPro" id="IPR044925">
    <property type="entry name" value="His-Me_finger_sf"/>
</dbReference>
<dbReference type="Proteomes" id="UP000712080">
    <property type="component" value="Unassembled WGS sequence"/>
</dbReference>
<reference evidence="1" key="1">
    <citation type="submission" date="2020-02" db="EMBL/GenBank/DDBJ databases">
        <title>Flavobacterium sp. genome.</title>
        <authorList>
            <person name="Jung H.S."/>
            <person name="Baek J.H."/>
            <person name="Jeon C.O."/>
        </authorList>
    </citation>
    <scope>NUCLEOTIDE SEQUENCE</scope>
    <source>
        <strain evidence="1">SE-s28</strain>
    </source>
</reference>
<dbReference type="AlphaFoldDB" id="A0A972FKE3"/>
<proteinExistence type="predicted"/>
<dbReference type="RefSeq" id="WP_169526308.1">
    <property type="nucleotide sequence ID" value="NZ_JAAMPU010000100.1"/>
</dbReference>
<protein>
    <recommendedName>
        <fullName evidence="3">NUMOD4 domain-containing protein</fullName>
    </recommendedName>
</protein>
<comment type="caution">
    <text evidence="1">The sequence shown here is derived from an EMBL/GenBank/DDBJ whole genome shotgun (WGS) entry which is preliminary data.</text>
</comment>
<dbReference type="EMBL" id="JAAMPU010000100">
    <property type="protein sequence ID" value="NMH27302.1"/>
    <property type="molecule type" value="Genomic_DNA"/>
</dbReference>
<name>A0A972FKE3_9FLAO</name>
<sequence length="192" mass="22659">MIRLFPGEEFREVHFAIKPRMRYAVSNRGRILSFSDNLENGALIKGSTMNGYRMIRFKKVIEGKMHNIQSFVYKFVAEHFLPQPDEVQKHLIHLDHDLSNDRVENLKWVDADARMEHYKKSPNVIAGRKRMLEKRKSSNGHKLTLMEVIRLKKMVLDPNRKTRMKILAKQFGISEMQLFRIKSGENWGHIKV</sequence>
<dbReference type="Gene3D" id="3.90.75.20">
    <property type="match status" value="1"/>
</dbReference>
<evidence type="ECO:0008006" key="3">
    <source>
        <dbReference type="Google" id="ProtNLM"/>
    </source>
</evidence>
<evidence type="ECO:0000313" key="2">
    <source>
        <dbReference type="Proteomes" id="UP000712080"/>
    </source>
</evidence>
<evidence type="ECO:0000313" key="1">
    <source>
        <dbReference type="EMBL" id="NMH27302.1"/>
    </source>
</evidence>
<organism evidence="1 2">
    <name type="scientific">Flavobacterium silvaticum</name>
    <dbReference type="NCBI Taxonomy" id="1852020"/>
    <lineage>
        <taxon>Bacteria</taxon>
        <taxon>Pseudomonadati</taxon>
        <taxon>Bacteroidota</taxon>
        <taxon>Flavobacteriia</taxon>
        <taxon>Flavobacteriales</taxon>
        <taxon>Flavobacteriaceae</taxon>
        <taxon>Flavobacterium</taxon>
    </lineage>
</organism>
<accession>A0A972FKE3</accession>
<keyword evidence="2" id="KW-1185">Reference proteome</keyword>
<dbReference type="SUPFAM" id="SSF54060">
    <property type="entry name" value="His-Me finger endonucleases"/>
    <property type="match status" value="1"/>
</dbReference>
<gene>
    <name evidence="1" type="ORF">G6047_04590</name>
</gene>